<evidence type="ECO:0000313" key="4">
    <source>
        <dbReference type="Proteomes" id="UP001175001"/>
    </source>
</evidence>
<protein>
    <submittedName>
        <fullName evidence="3">Ferri-bacillibactin esterase BesA</fullName>
    </submittedName>
</protein>
<reference evidence="3" key="1">
    <citation type="submission" date="2023-06" db="EMBL/GenBank/DDBJ databases">
        <title>Multi-omics analyses reveal the molecular pathogenesis toolkit of Lasiodiplodia hormozganensis, a cross-kingdom pathogen.</title>
        <authorList>
            <person name="Felix C."/>
            <person name="Meneses R."/>
            <person name="Goncalves M.F.M."/>
            <person name="Tilleman L."/>
            <person name="Duarte A.S."/>
            <person name="Jorrin-Novo J.V."/>
            <person name="Van De Peer Y."/>
            <person name="Deforce D."/>
            <person name="Van Nieuwerburgh F."/>
            <person name="Esteves A.C."/>
            <person name="Alves A."/>
        </authorList>
    </citation>
    <scope>NUCLEOTIDE SEQUENCE</scope>
    <source>
        <strain evidence="3">CBS 339.90</strain>
    </source>
</reference>
<dbReference type="InterPro" id="IPR052558">
    <property type="entry name" value="Siderophore_Hydrolase_D"/>
</dbReference>
<name>A0AA39WTJ4_9PEZI</name>
<dbReference type="Proteomes" id="UP001175001">
    <property type="component" value="Unassembled WGS sequence"/>
</dbReference>
<dbReference type="AlphaFoldDB" id="A0AA39WTJ4"/>
<gene>
    <name evidence="3" type="primary">besA</name>
    <name evidence="3" type="ORF">DIS24_g11498</name>
</gene>
<dbReference type="SUPFAM" id="SSF53474">
    <property type="entry name" value="alpha/beta-Hydrolases"/>
    <property type="match status" value="1"/>
</dbReference>
<dbReference type="PANTHER" id="PTHR40841:SF2">
    <property type="entry name" value="SIDEROPHORE-DEGRADING ESTERASE (EUROFUNG)"/>
    <property type="match status" value="1"/>
</dbReference>
<dbReference type="GO" id="GO:0016788">
    <property type="term" value="F:hydrolase activity, acting on ester bonds"/>
    <property type="evidence" value="ECO:0007669"/>
    <property type="project" value="TreeGrafter"/>
</dbReference>
<dbReference type="PANTHER" id="PTHR40841">
    <property type="entry name" value="SIDEROPHORE TRIACETYLFUSARININE C ESTERASE"/>
    <property type="match status" value="1"/>
</dbReference>
<keyword evidence="2" id="KW-0378">Hydrolase</keyword>
<dbReference type="InterPro" id="IPR000801">
    <property type="entry name" value="Esterase-like"/>
</dbReference>
<dbReference type="EMBL" id="JAUJDW010000170">
    <property type="protein sequence ID" value="KAK0621060.1"/>
    <property type="molecule type" value="Genomic_DNA"/>
</dbReference>
<dbReference type="Pfam" id="PF00756">
    <property type="entry name" value="Esterase"/>
    <property type="match status" value="1"/>
</dbReference>
<sequence>MDPLEPAAAPNTCQHTLRTRRGDYLIQASWPPAWGEDRKSPTDRPVPIVSSIIIIADHATATHSYLVDGNAYFFSATELVRRIRHLPNGAGNALVVAIGYPALRSALHQPRRSADLTPPSPTYAPVLGRDGKPLLDAVEHGGAAEFLDAIEKEVVPFVAKKVFPDVRVGPQALWGHSYGGLFALYTLFTRPRLFDTVVAASPSVWWNERRIVQVEREYRRGKRRGEGVGEEEEKRSPHAPQLFVMYGSDEQFPKRFHHESDEEFAVRKKLAAERRMKDNAIEMGSRLRDSGLLRKVWLQEFQDEDHGSAALCALSRGITGFLEACSY</sequence>
<proteinExistence type="inferred from homology"/>
<organism evidence="3 4">
    <name type="scientific">Lasiodiplodia hormozganensis</name>
    <dbReference type="NCBI Taxonomy" id="869390"/>
    <lineage>
        <taxon>Eukaryota</taxon>
        <taxon>Fungi</taxon>
        <taxon>Dikarya</taxon>
        <taxon>Ascomycota</taxon>
        <taxon>Pezizomycotina</taxon>
        <taxon>Dothideomycetes</taxon>
        <taxon>Dothideomycetes incertae sedis</taxon>
        <taxon>Botryosphaeriales</taxon>
        <taxon>Botryosphaeriaceae</taxon>
        <taxon>Lasiodiplodia</taxon>
    </lineage>
</organism>
<evidence type="ECO:0000256" key="2">
    <source>
        <dbReference type="ARBA" id="ARBA00022801"/>
    </source>
</evidence>
<accession>A0AA39WTJ4</accession>
<keyword evidence="4" id="KW-1185">Reference proteome</keyword>
<evidence type="ECO:0000256" key="1">
    <source>
        <dbReference type="ARBA" id="ARBA00005622"/>
    </source>
</evidence>
<comment type="similarity">
    <text evidence="1">Belongs to the esterase D family.</text>
</comment>
<dbReference type="InterPro" id="IPR029058">
    <property type="entry name" value="AB_hydrolase_fold"/>
</dbReference>
<dbReference type="Gene3D" id="3.40.50.1820">
    <property type="entry name" value="alpha/beta hydrolase"/>
    <property type="match status" value="1"/>
</dbReference>
<evidence type="ECO:0000313" key="3">
    <source>
        <dbReference type="EMBL" id="KAK0621060.1"/>
    </source>
</evidence>
<comment type="caution">
    <text evidence="3">The sequence shown here is derived from an EMBL/GenBank/DDBJ whole genome shotgun (WGS) entry which is preliminary data.</text>
</comment>